<evidence type="ECO:0000256" key="3">
    <source>
        <dbReference type="ARBA" id="ARBA00022792"/>
    </source>
</evidence>
<evidence type="ECO:0000313" key="9">
    <source>
        <dbReference type="EMBL" id="KAK6633155.1"/>
    </source>
</evidence>
<keyword evidence="2 7" id="KW-0812">Transmembrane</keyword>
<keyword evidence="3 7" id="KW-0999">Mitochondrion inner membrane</keyword>
<dbReference type="EMBL" id="JAWJWE010000006">
    <property type="protein sequence ID" value="KAK6633155.1"/>
    <property type="molecule type" value="Genomic_DNA"/>
</dbReference>
<comment type="caution">
    <text evidence="9">The sequence shown here is derived from an EMBL/GenBank/DDBJ whole genome shotgun (WGS) entry which is preliminary data.</text>
</comment>
<feature type="coiled-coil region" evidence="8">
    <location>
        <begin position="314"/>
        <end position="374"/>
    </location>
</feature>
<dbReference type="Pfam" id="PF09731">
    <property type="entry name" value="Mitofilin"/>
    <property type="match status" value="1"/>
</dbReference>
<protein>
    <recommendedName>
        <fullName evidence="7">MICOS complex subunit MIC60</fullName>
    </recommendedName>
    <alternativeName>
        <fullName evidence="7">Mitofilin</fullName>
    </alternativeName>
</protein>
<dbReference type="InterPro" id="IPR019133">
    <property type="entry name" value="MIC60"/>
</dbReference>
<dbReference type="Proteomes" id="UP001372834">
    <property type="component" value="Unassembled WGS sequence"/>
</dbReference>
<keyword evidence="6" id="KW-0472">Membrane</keyword>
<comment type="subcellular location">
    <subcellularLocation>
        <location evidence="7">Mitochondrion inner membrane</location>
        <topology evidence="7">Single-pass membrane protein</topology>
    </subcellularLocation>
</comment>
<evidence type="ECO:0000256" key="8">
    <source>
        <dbReference type="SAM" id="Coils"/>
    </source>
</evidence>
<keyword evidence="8" id="KW-0175">Coiled coil</keyword>
<evidence type="ECO:0000313" key="10">
    <source>
        <dbReference type="Proteomes" id="UP001372834"/>
    </source>
</evidence>
<evidence type="ECO:0000256" key="2">
    <source>
        <dbReference type="ARBA" id="ARBA00022692"/>
    </source>
</evidence>
<name>A0AAN8PIG9_POLSC</name>
<accession>A0AAN8PIG9</accession>
<evidence type="ECO:0000256" key="7">
    <source>
        <dbReference type="RuleBase" id="RU363000"/>
    </source>
</evidence>
<evidence type="ECO:0000256" key="5">
    <source>
        <dbReference type="ARBA" id="ARBA00023128"/>
    </source>
</evidence>
<proteinExistence type="inferred from homology"/>
<evidence type="ECO:0000256" key="6">
    <source>
        <dbReference type="ARBA" id="ARBA00023136"/>
    </source>
</evidence>
<dbReference type="PANTHER" id="PTHR15415">
    <property type="entry name" value="MITOFILIN"/>
    <property type="match status" value="1"/>
</dbReference>
<organism evidence="9 10">
    <name type="scientific">Polyplax serrata</name>
    <name type="common">Common mouse louse</name>
    <dbReference type="NCBI Taxonomy" id="468196"/>
    <lineage>
        <taxon>Eukaryota</taxon>
        <taxon>Metazoa</taxon>
        <taxon>Ecdysozoa</taxon>
        <taxon>Arthropoda</taxon>
        <taxon>Hexapoda</taxon>
        <taxon>Insecta</taxon>
        <taxon>Pterygota</taxon>
        <taxon>Neoptera</taxon>
        <taxon>Paraneoptera</taxon>
        <taxon>Psocodea</taxon>
        <taxon>Troctomorpha</taxon>
        <taxon>Phthiraptera</taxon>
        <taxon>Anoplura</taxon>
        <taxon>Polyplacidae</taxon>
        <taxon>Polyplax</taxon>
    </lineage>
</organism>
<keyword evidence="5 7" id="KW-0496">Mitochondrion</keyword>
<dbReference type="PANTHER" id="PTHR15415:SF7">
    <property type="entry name" value="MICOS COMPLEX SUBUNIT MIC60"/>
    <property type="match status" value="1"/>
</dbReference>
<dbReference type="GO" id="GO:0042407">
    <property type="term" value="P:cristae formation"/>
    <property type="evidence" value="ECO:0007669"/>
    <property type="project" value="TreeGrafter"/>
</dbReference>
<sequence length="780" mass="89160">MLPNAPKIPSCNFIWKRHVSNGPSRLYLVTNFYRKNGFLKQRPTRLGFKCKYSTDPCNPLPAALRAKGPCPEPQPSCEPPPKKKPTGFVTTLAIIGVGTAAVIAYAKYDCEFRRYIEEKAPFFNEFIKISTQEENTYGESWEKFVKYVLSWFDFSSKNTKDSKKGPICPPTDVKYEAPKSAFQPLLDDDPNPNDKNKMKCTPELKSKYSEIRVVDPPSPEIPKPDPITIGETSRQNTMDLVENLPDFHPKNVVELEKHIGQAANEAVKAYYSAVCATKDHAEEIYKLLETKIDRIEPEFWCTLKKKTEEKENLIKSAEKAAVTASERINKLQSILDDPAFGAPESLKVQAKRNIAKVLRDIEKSKRELNMEKDRSGVTEQYWQKVEQARRHFQDELEILFPSLKIDDKKFDLKPGELDLFLVHVYHYIVYYQKEISKLETIGELRIKEALQKGGERLKEDALATRVKQEVEKEKRDLFQDLQKKASRCYPTNVEFILGVKAEQERAIKVQMKRQLEAAEDYLHDAMEAKEKEMARKTQRLIDEKVEIERNSYKTKLAEMVGRMQGVEAALSSRLASDRMATQAQVLFSACQSFYRALRVGVPGLHYTKGLRPLDPEIAAIKKAAGKDDVLVGAVLNSLPEEARSRGVFPEIAIRERFLKVERTARKLALIPDGGSSLPRYFLSYLQSFLLFRSDNPIPSAELDDQPVNISKLDTYDILERSRYWLDRGDFGMALRYMNLLKGAPRQVACEWMNETRIFLETQQAADTLMAYAAATGQQFT</sequence>
<evidence type="ECO:0000256" key="1">
    <source>
        <dbReference type="ARBA" id="ARBA00010877"/>
    </source>
</evidence>
<keyword evidence="4" id="KW-1133">Transmembrane helix</keyword>
<reference evidence="9 10" key="1">
    <citation type="submission" date="2023-10" db="EMBL/GenBank/DDBJ databases">
        <title>Genomes of two closely related lineages of the louse Polyplax serrata with different host specificities.</title>
        <authorList>
            <person name="Martinu J."/>
            <person name="Tarabai H."/>
            <person name="Stefka J."/>
            <person name="Hypsa V."/>
        </authorList>
    </citation>
    <scope>NUCLEOTIDE SEQUENCE [LARGE SCALE GENOMIC DNA]</scope>
    <source>
        <strain evidence="9">HR10_N</strain>
    </source>
</reference>
<comment type="similarity">
    <text evidence="1 7">Belongs to the MICOS complex subunit Mic60 family.</text>
</comment>
<comment type="subunit">
    <text evidence="7">Component of the mitochondrial contact site and cristae organizing system (MICOS) complex.</text>
</comment>
<feature type="coiled-coil region" evidence="8">
    <location>
        <begin position="467"/>
        <end position="546"/>
    </location>
</feature>
<gene>
    <name evidence="9" type="ORF">RUM43_012899</name>
</gene>
<dbReference type="AlphaFoldDB" id="A0AAN8PIG9"/>
<evidence type="ECO:0000256" key="4">
    <source>
        <dbReference type="ARBA" id="ARBA00022989"/>
    </source>
</evidence>
<comment type="function">
    <text evidence="7">Component of the MICOS complex, a large protein complex of the mitochondrial inner membrane that plays crucial roles in the maintenance of crista junctions, inner membrane architecture, and formation of contact sites to the outer membrane.</text>
</comment>
<dbReference type="GO" id="GO:0061617">
    <property type="term" value="C:MICOS complex"/>
    <property type="evidence" value="ECO:0007669"/>
    <property type="project" value="TreeGrafter"/>
</dbReference>